<evidence type="ECO:0008006" key="3">
    <source>
        <dbReference type="Google" id="ProtNLM"/>
    </source>
</evidence>
<evidence type="ECO:0000313" key="2">
    <source>
        <dbReference type="Proteomes" id="UP000549457"/>
    </source>
</evidence>
<proteinExistence type="predicted"/>
<accession>A0A840SSY1</accession>
<name>A0A840SSY1_9RHOB</name>
<sequence>MSLGVGRHLGVMLLPGIVLVILATLVALPAAARQEVVSLAAIERQYPKMSPIHIEKCDHDHDGAFTRTEQLCVASIYRVMYLDQR</sequence>
<keyword evidence="2" id="KW-1185">Reference proteome</keyword>
<dbReference type="RefSeq" id="WP_184149256.1">
    <property type="nucleotide sequence ID" value="NZ_JACHFM010000002.1"/>
</dbReference>
<comment type="caution">
    <text evidence="1">The sequence shown here is derived from an EMBL/GenBank/DDBJ whole genome shotgun (WGS) entry which is preliminary data.</text>
</comment>
<dbReference type="AlphaFoldDB" id="A0A840SSY1"/>
<dbReference type="Proteomes" id="UP000549457">
    <property type="component" value="Unassembled WGS sequence"/>
</dbReference>
<reference evidence="1 2" key="1">
    <citation type="submission" date="2020-08" db="EMBL/GenBank/DDBJ databases">
        <title>Genomic Encyclopedia of Type Strains, Phase IV (KMG-IV): sequencing the most valuable type-strain genomes for metagenomic binning, comparative biology and taxonomic classification.</title>
        <authorList>
            <person name="Goeker M."/>
        </authorList>
    </citation>
    <scope>NUCLEOTIDE SEQUENCE [LARGE SCALE GENOMIC DNA]</scope>
    <source>
        <strain evidence="1 2">DSM 101730</strain>
    </source>
</reference>
<dbReference type="EMBL" id="JACHFM010000002">
    <property type="protein sequence ID" value="MBB5222433.1"/>
    <property type="molecule type" value="Genomic_DNA"/>
</dbReference>
<organism evidence="1 2">
    <name type="scientific">Amaricoccus macauensis</name>
    <dbReference type="NCBI Taxonomy" id="57001"/>
    <lineage>
        <taxon>Bacteria</taxon>
        <taxon>Pseudomonadati</taxon>
        <taxon>Pseudomonadota</taxon>
        <taxon>Alphaproteobacteria</taxon>
        <taxon>Rhodobacterales</taxon>
        <taxon>Paracoccaceae</taxon>
        <taxon>Amaricoccus</taxon>
    </lineage>
</organism>
<evidence type="ECO:0000313" key="1">
    <source>
        <dbReference type="EMBL" id="MBB5222433.1"/>
    </source>
</evidence>
<protein>
    <recommendedName>
        <fullName evidence="3">EF-hand domain-containing protein</fullName>
    </recommendedName>
</protein>
<gene>
    <name evidence="1" type="ORF">HNP73_002369</name>
</gene>